<evidence type="ECO:0000313" key="3">
    <source>
        <dbReference type="EMBL" id="KAL2631173.1"/>
    </source>
</evidence>
<dbReference type="AlphaFoldDB" id="A0ABD1YK53"/>
<gene>
    <name evidence="3" type="ORF">R1flu_015859</name>
</gene>
<reference evidence="3 4" key="1">
    <citation type="submission" date="2024-09" db="EMBL/GenBank/DDBJ databases">
        <title>Chromosome-scale assembly of Riccia fluitans.</title>
        <authorList>
            <person name="Paukszto L."/>
            <person name="Sawicki J."/>
            <person name="Karawczyk K."/>
            <person name="Piernik-Szablinska J."/>
            <person name="Szczecinska M."/>
            <person name="Mazdziarz M."/>
        </authorList>
    </citation>
    <scope>NUCLEOTIDE SEQUENCE [LARGE SCALE GENOMIC DNA]</scope>
    <source>
        <strain evidence="3">Rf_01</strain>
        <tissue evidence="3">Aerial parts of the thallus</tissue>
    </source>
</reference>
<keyword evidence="1" id="KW-0175">Coiled coil</keyword>
<keyword evidence="4" id="KW-1185">Reference proteome</keyword>
<feature type="coiled-coil region" evidence="1">
    <location>
        <begin position="42"/>
        <end position="97"/>
    </location>
</feature>
<dbReference type="EMBL" id="JBHFFA010000004">
    <property type="protein sequence ID" value="KAL2631173.1"/>
    <property type="molecule type" value="Genomic_DNA"/>
</dbReference>
<organism evidence="3 4">
    <name type="scientific">Riccia fluitans</name>
    <dbReference type="NCBI Taxonomy" id="41844"/>
    <lineage>
        <taxon>Eukaryota</taxon>
        <taxon>Viridiplantae</taxon>
        <taxon>Streptophyta</taxon>
        <taxon>Embryophyta</taxon>
        <taxon>Marchantiophyta</taxon>
        <taxon>Marchantiopsida</taxon>
        <taxon>Marchantiidae</taxon>
        <taxon>Marchantiales</taxon>
        <taxon>Ricciaceae</taxon>
        <taxon>Riccia</taxon>
    </lineage>
</organism>
<feature type="region of interest" description="Disordered" evidence="2">
    <location>
        <begin position="1"/>
        <end position="32"/>
    </location>
</feature>
<comment type="caution">
    <text evidence="3">The sequence shown here is derived from an EMBL/GenBank/DDBJ whole genome shotgun (WGS) entry which is preliminary data.</text>
</comment>
<name>A0ABD1YK53_9MARC</name>
<evidence type="ECO:0000256" key="2">
    <source>
        <dbReference type="SAM" id="MobiDB-lite"/>
    </source>
</evidence>
<protein>
    <submittedName>
        <fullName evidence="3">Uncharacterized protein</fullName>
    </submittedName>
</protein>
<accession>A0ABD1YK53</accession>
<proteinExistence type="predicted"/>
<evidence type="ECO:0000256" key="1">
    <source>
        <dbReference type="SAM" id="Coils"/>
    </source>
</evidence>
<sequence length="302" mass="34755">MKKRRVITEAELEGPSSSQRVHDPNASTPIQRSVPIPPVLVLESQQKTCEDLTDRLLEAKATVAGLEAELKQKDCEIAALKERLQASEQKLQREEARNAWLNEGTLTSELQTLRSEEEHEDQIVVREKMFLKHARYLTITVGDEEAPPNISRAAVILCHRNDILYTSAERQEQLDGPFTSFPDWNCAMSSEGGTINVPAQFRGEQCALFVKCPCCRISFHRDMMRKFYMERIAPQEHAATYFGDPVQLRRSSLILPFLFKCLDRYITMFEAGPYDLRAELKHLLSFYLRREIADREEIADYM</sequence>
<feature type="compositionally biased region" description="Polar residues" evidence="2">
    <location>
        <begin position="15"/>
        <end position="31"/>
    </location>
</feature>
<dbReference type="Proteomes" id="UP001605036">
    <property type="component" value="Unassembled WGS sequence"/>
</dbReference>
<evidence type="ECO:0000313" key="4">
    <source>
        <dbReference type="Proteomes" id="UP001605036"/>
    </source>
</evidence>